<evidence type="ECO:0000313" key="5">
    <source>
        <dbReference type="Proteomes" id="UP000006176"/>
    </source>
</evidence>
<keyword evidence="5" id="KW-1185">Reference proteome</keyword>
<dbReference type="PANTHER" id="PTHR21666:SF289">
    <property type="entry name" value="L-ALA--D-GLU ENDOPEPTIDASE"/>
    <property type="match status" value="1"/>
</dbReference>
<dbReference type="Gene3D" id="2.70.70.10">
    <property type="entry name" value="Glucose Permease (Domain IIA)"/>
    <property type="match status" value="1"/>
</dbReference>
<dbReference type="KEGG" id="sba:Sulba_0260"/>
<dbReference type="SUPFAM" id="SSF51261">
    <property type="entry name" value="Duplicated hybrid motif"/>
    <property type="match status" value="1"/>
</dbReference>
<organism evidence="4 5">
    <name type="scientific">Sulfurospirillum barnesii (strain ATCC 700032 / DSM 10660 / SES-3)</name>
    <dbReference type="NCBI Taxonomy" id="760154"/>
    <lineage>
        <taxon>Bacteria</taxon>
        <taxon>Pseudomonadati</taxon>
        <taxon>Campylobacterota</taxon>
        <taxon>Epsilonproteobacteria</taxon>
        <taxon>Campylobacterales</taxon>
        <taxon>Sulfurospirillaceae</taxon>
        <taxon>Sulfurospirillum</taxon>
    </lineage>
</organism>
<keyword evidence="2" id="KW-1133">Transmembrane helix</keyword>
<evidence type="ECO:0000259" key="3">
    <source>
        <dbReference type="Pfam" id="PF01551"/>
    </source>
</evidence>
<feature type="transmembrane region" description="Helical" evidence="2">
    <location>
        <begin position="12"/>
        <end position="30"/>
    </location>
</feature>
<keyword evidence="1" id="KW-0732">Signal</keyword>
<dbReference type="OrthoDB" id="9765786at2"/>
<dbReference type="AlphaFoldDB" id="I3XUG3"/>
<evidence type="ECO:0000313" key="4">
    <source>
        <dbReference type="EMBL" id="AFL67587.1"/>
    </source>
</evidence>
<dbReference type="STRING" id="760154.Sulba_0260"/>
<dbReference type="RefSeq" id="WP_014768469.1">
    <property type="nucleotide sequence ID" value="NC_018002.1"/>
</dbReference>
<dbReference type="eggNOG" id="COG0739">
    <property type="taxonomic scope" value="Bacteria"/>
</dbReference>
<evidence type="ECO:0000256" key="2">
    <source>
        <dbReference type="SAM" id="Phobius"/>
    </source>
</evidence>
<name>I3XUG3_SULBS</name>
<dbReference type="CDD" id="cd12797">
    <property type="entry name" value="M23_peptidase"/>
    <property type="match status" value="1"/>
</dbReference>
<dbReference type="PANTHER" id="PTHR21666">
    <property type="entry name" value="PEPTIDASE-RELATED"/>
    <property type="match status" value="1"/>
</dbReference>
<protein>
    <submittedName>
        <fullName evidence="4">Metalloendopeptidase-like membrane protein</fullName>
    </submittedName>
</protein>
<dbReference type="PATRIC" id="fig|760154.4.peg.257"/>
<dbReference type="Proteomes" id="UP000006176">
    <property type="component" value="Chromosome"/>
</dbReference>
<dbReference type="HOGENOM" id="CLU_048239_0_0_7"/>
<feature type="domain" description="M23ase beta-sheet core" evidence="3">
    <location>
        <begin position="336"/>
        <end position="430"/>
    </location>
</feature>
<keyword evidence="2" id="KW-0472">Membrane</keyword>
<keyword evidence="2" id="KW-0812">Transmembrane</keyword>
<dbReference type="GO" id="GO:0004222">
    <property type="term" value="F:metalloendopeptidase activity"/>
    <property type="evidence" value="ECO:0007669"/>
    <property type="project" value="TreeGrafter"/>
</dbReference>
<gene>
    <name evidence="4" type="ordered locus">Sulba_0260</name>
</gene>
<accession>I3XUG3</accession>
<sequence length="456" mass="51281">MKREGKSSVAGLLLGLIFFIFISGVVYILSSNAFERDVPNIALEKEIEWNLKEPLKIHITDESGLRFVEASLFDGEKHAILETKTFKETQQSVDLNLTFPKVGLNPNQKVFELSIKAIDKSKWNFFSGNSVEAKAVIKVDTKRPEVTILNNSYKITKGGVATVVFRAYDEAMKSLYIETNFGKKFYPTPFYKEGYYISFVAWPTTVENFTASVVATDRAGNVSRSHIAYFLQDKKYKTSTIALNDRFLEGKITDLIAEMAPAQSSLSALEKFKYVNEEMRKGNEEAILKVTSNTPIELTKSFYLKPFYPLRNGQVVASFGDHRFYEYNKQPISESFHLGLDFASNAQASMQTSNDGLVVFARENGIYGNNIIISHGLGVYSLYGHCSSYMVKEGDLVRAGDVIAKTGVSGLALGDHLHFGMYVQGIDVRPEEWMDEVWLKESIFSIIDAAKKMIDR</sequence>
<proteinExistence type="predicted"/>
<dbReference type="Pfam" id="PF01551">
    <property type="entry name" value="Peptidase_M23"/>
    <property type="match status" value="1"/>
</dbReference>
<dbReference type="InterPro" id="IPR050570">
    <property type="entry name" value="Cell_wall_metabolism_enzyme"/>
</dbReference>
<dbReference type="InterPro" id="IPR011055">
    <property type="entry name" value="Dup_hybrid_motif"/>
</dbReference>
<dbReference type="InterPro" id="IPR016047">
    <property type="entry name" value="M23ase_b-sheet_dom"/>
</dbReference>
<reference evidence="4 5" key="1">
    <citation type="submission" date="2012-06" db="EMBL/GenBank/DDBJ databases">
        <title>Complete sequence of Sulfurospirillum barnesii SES-3.</title>
        <authorList>
            <consortium name="US DOE Joint Genome Institute"/>
            <person name="Lucas S."/>
            <person name="Han J."/>
            <person name="Lapidus A."/>
            <person name="Cheng J.-F."/>
            <person name="Goodwin L."/>
            <person name="Pitluck S."/>
            <person name="Peters L."/>
            <person name="Ovchinnikova G."/>
            <person name="Lu M."/>
            <person name="Detter J.C."/>
            <person name="Han C."/>
            <person name="Tapia R."/>
            <person name="Land M."/>
            <person name="Hauser L."/>
            <person name="Kyrpides N."/>
            <person name="Ivanova N."/>
            <person name="Pagani I."/>
            <person name="Stolz J."/>
            <person name="Arkin A."/>
            <person name="Dehal P."/>
            <person name="Oremland R."/>
            <person name="Saltikov C."/>
            <person name="Basu P."/>
            <person name="Hollibaugh J."/>
            <person name="Newman D."/>
            <person name="Stolyar S."/>
            <person name="Hazen T."/>
            <person name="Woyke T."/>
        </authorList>
    </citation>
    <scope>NUCLEOTIDE SEQUENCE [LARGE SCALE GENOMIC DNA]</scope>
    <source>
        <strain evidence="5">ATCC 700032 / DSM 10660 / SES-3</strain>
    </source>
</reference>
<dbReference type="EMBL" id="CP003333">
    <property type="protein sequence ID" value="AFL67587.1"/>
    <property type="molecule type" value="Genomic_DNA"/>
</dbReference>
<evidence type="ECO:0000256" key="1">
    <source>
        <dbReference type="ARBA" id="ARBA00022729"/>
    </source>
</evidence>